<name>A0A7W7ZKD0_9BACT</name>
<evidence type="ECO:0000313" key="1">
    <source>
        <dbReference type="EMBL" id="MBB5061392.1"/>
    </source>
</evidence>
<keyword evidence="2" id="KW-1185">Reference proteome</keyword>
<dbReference type="EMBL" id="JACHIP010000040">
    <property type="protein sequence ID" value="MBB5061392.1"/>
    <property type="molecule type" value="Genomic_DNA"/>
</dbReference>
<dbReference type="Pfam" id="PF12543">
    <property type="entry name" value="DUF3738"/>
    <property type="match status" value="1"/>
</dbReference>
<protein>
    <submittedName>
        <fullName evidence="1">Uncharacterized protein (TIGR03435 family)</fullName>
    </submittedName>
</protein>
<comment type="caution">
    <text evidence="1">The sequence shown here is derived from an EMBL/GenBank/DDBJ whole genome shotgun (WGS) entry which is preliminary data.</text>
</comment>
<reference evidence="1 2" key="1">
    <citation type="submission" date="2020-08" db="EMBL/GenBank/DDBJ databases">
        <title>Genomic Encyclopedia of Type Strains, Phase IV (KMG-V): Genome sequencing to study the core and pangenomes of soil and plant-associated prokaryotes.</title>
        <authorList>
            <person name="Whitman W."/>
        </authorList>
    </citation>
    <scope>NUCLEOTIDE SEQUENCE [LARGE SCALE GENOMIC DNA]</scope>
    <source>
        <strain evidence="1 2">M8UP14</strain>
    </source>
</reference>
<dbReference type="Proteomes" id="UP000540989">
    <property type="component" value="Unassembled WGS sequence"/>
</dbReference>
<sequence length="260" mass="28543">MRGFVALIAVGCSLLSVAQEPRPRFDAFEVATVKPVDVDAKAGRMFRMDGTHRWVATNFTLSALIALGYDMNPRTISGAPGWMGSQHFTIEAVTPGDVPPTRLEQMQMLRALLVERFGLKFHRQDKEMSIYTLSLTKGGPRLKAAAKPDDPPKIIGVVYPDRVEVPARSVTMDDFVAMLQRATLDKPTLNRTALPGKYDFDLKFAQDETEYGGELPKAPDDAPNPPLFTAIQQQLGLKLEATRGTVSTMVVDAALKPQAD</sequence>
<proteinExistence type="predicted"/>
<dbReference type="NCBIfam" id="TIGR03435">
    <property type="entry name" value="Soli_TIGR03435"/>
    <property type="match status" value="1"/>
</dbReference>
<dbReference type="InterPro" id="IPR017801">
    <property type="entry name" value="DUF3738"/>
</dbReference>
<accession>A0A7W7ZKD0</accession>
<organism evidence="1 2">
    <name type="scientific">Granulicella aggregans</name>
    <dbReference type="NCBI Taxonomy" id="474949"/>
    <lineage>
        <taxon>Bacteria</taxon>
        <taxon>Pseudomonadati</taxon>
        <taxon>Acidobacteriota</taxon>
        <taxon>Terriglobia</taxon>
        <taxon>Terriglobales</taxon>
        <taxon>Acidobacteriaceae</taxon>
        <taxon>Granulicella</taxon>
    </lineage>
</organism>
<dbReference type="AlphaFoldDB" id="A0A7W7ZKD0"/>
<gene>
    <name evidence="1" type="ORF">HDF16_006128</name>
</gene>
<evidence type="ECO:0000313" key="2">
    <source>
        <dbReference type="Proteomes" id="UP000540989"/>
    </source>
</evidence>
<dbReference type="RefSeq" id="WP_184224264.1">
    <property type="nucleotide sequence ID" value="NZ_JACHIP010000040.1"/>
</dbReference>